<evidence type="ECO:0000256" key="7">
    <source>
        <dbReference type="ARBA" id="ARBA00022777"/>
    </source>
</evidence>
<feature type="binding site" evidence="12">
    <location>
        <position position="293"/>
    </location>
    <ligand>
        <name>K(+)</name>
        <dbReference type="ChEBI" id="CHEBI:29103"/>
    </ligand>
</feature>
<evidence type="ECO:0000313" key="15">
    <source>
        <dbReference type="Proteomes" id="UP000605259"/>
    </source>
</evidence>
<dbReference type="EC" id="2.7.1.15" evidence="2 12"/>
<feature type="binding site" evidence="12">
    <location>
        <position position="250"/>
    </location>
    <ligand>
        <name>K(+)</name>
        <dbReference type="ChEBI" id="CHEBI:29103"/>
    </ligand>
</feature>
<keyword evidence="10 12" id="KW-0630">Potassium</keyword>
<keyword evidence="11 12" id="KW-0119">Carbohydrate metabolism</keyword>
<dbReference type="PANTHER" id="PTHR10584">
    <property type="entry name" value="SUGAR KINASE"/>
    <property type="match status" value="1"/>
</dbReference>
<feature type="binding site" evidence="12">
    <location>
        <position position="282"/>
    </location>
    <ligand>
        <name>ATP</name>
        <dbReference type="ChEBI" id="CHEBI:30616"/>
    </ligand>
</feature>
<dbReference type="PRINTS" id="PR00990">
    <property type="entry name" value="RIBOKINASE"/>
</dbReference>
<evidence type="ECO:0000256" key="2">
    <source>
        <dbReference type="ARBA" id="ARBA00012035"/>
    </source>
</evidence>
<dbReference type="GO" id="GO:0046872">
    <property type="term" value="F:metal ion binding"/>
    <property type="evidence" value="ECO:0007669"/>
    <property type="project" value="UniProtKB-KW"/>
</dbReference>
<evidence type="ECO:0000256" key="1">
    <source>
        <dbReference type="ARBA" id="ARBA00005380"/>
    </source>
</evidence>
<dbReference type="Gene3D" id="3.40.1190.20">
    <property type="match status" value="1"/>
</dbReference>
<feature type="active site" description="Proton acceptor" evidence="12">
    <location>
        <position position="254"/>
    </location>
</feature>
<dbReference type="HAMAP" id="MF_01987">
    <property type="entry name" value="Ribokinase"/>
    <property type="match status" value="1"/>
</dbReference>
<feature type="binding site" evidence="12">
    <location>
        <position position="248"/>
    </location>
    <ligand>
        <name>K(+)</name>
        <dbReference type="ChEBI" id="CHEBI:29103"/>
    </ligand>
</feature>
<keyword evidence="7 12" id="KW-0418">Kinase</keyword>
<comment type="similarity">
    <text evidence="12">Belongs to the carbohydrate kinase PfkB family. Ribokinase subfamily.</text>
</comment>
<feature type="binding site" evidence="12">
    <location>
        <begin position="39"/>
        <end position="43"/>
    </location>
    <ligand>
        <name>substrate</name>
    </ligand>
</feature>
<comment type="subunit">
    <text evidence="12">Homodimer.</text>
</comment>
<evidence type="ECO:0000256" key="8">
    <source>
        <dbReference type="ARBA" id="ARBA00022840"/>
    </source>
</evidence>
<organism evidence="14 15">
    <name type="scientific">Priestia taiwanensis</name>
    <dbReference type="NCBI Taxonomy" id="1347902"/>
    <lineage>
        <taxon>Bacteria</taxon>
        <taxon>Bacillati</taxon>
        <taxon>Bacillota</taxon>
        <taxon>Bacilli</taxon>
        <taxon>Bacillales</taxon>
        <taxon>Bacillaceae</taxon>
        <taxon>Priestia</taxon>
    </lineage>
</organism>
<evidence type="ECO:0000313" key="14">
    <source>
        <dbReference type="EMBL" id="GGE57150.1"/>
    </source>
</evidence>
<feature type="binding site" evidence="12">
    <location>
        <position position="297"/>
    </location>
    <ligand>
        <name>K(+)</name>
        <dbReference type="ChEBI" id="CHEBI:29103"/>
    </ligand>
</feature>
<keyword evidence="15" id="KW-1185">Reference proteome</keyword>
<feature type="binding site" evidence="12">
    <location>
        <begin position="253"/>
        <end position="254"/>
    </location>
    <ligand>
        <name>ATP</name>
        <dbReference type="ChEBI" id="CHEBI:30616"/>
    </ligand>
</feature>
<dbReference type="AlphaFoldDB" id="A0A917AJA1"/>
<dbReference type="GO" id="GO:0005829">
    <property type="term" value="C:cytosol"/>
    <property type="evidence" value="ECO:0007669"/>
    <property type="project" value="TreeGrafter"/>
</dbReference>
<dbReference type="CDD" id="cd01174">
    <property type="entry name" value="ribokinase"/>
    <property type="match status" value="1"/>
</dbReference>
<feature type="binding site" evidence="12">
    <location>
        <position position="291"/>
    </location>
    <ligand>
        <name>K(+)</name>
        <dbReference type="ChEBI" id="CHEBI:29103"/>
    </ligand>
</feature>
<feature type="binding site" evidence="12">
    <location>
        <position position="185"/>
    </location>
    <ligand>
        <name>ATP</name>
        <dbReference type="ChEBI" id="CHEBI:30616"/>
    </ligand>
</feature>
<keyword evidence="8 12" id="KW-0067">ATP-binding</keyword>
<dbReference type="PROSITE" id="PS00584">
    <property type="entry name" value="PFKB_KINASES_2"/>
    <property type="match status" value="1"/>
</dbReference>
<comment type="activity regulation">
    <text evidence="12">Activated by a monovalent cation that binds near, but not in, the active site. The most likely occupant of the site in vivo is potassium. Ion binding induces a conformational change that may alter substrate affinity.</text>
</comment>
<dbReference type="NCBIfam" id="TIGR02152">
    <property type="entry name" value="D_ribokin_bact"/>
    <property type="match status" value="1"/>
</dbReference>
<feature type="binding site" evidence="12">
    <location>
        <begin position="221"/>
        <end position="226"/>
    </location>
    <ligand>
        <name>ATP</name>
        <dbReference type="ChEBI" id="CHEBI:30616"/>
    </ligand>
</feature>
<comment type="pathway">
    <text evidence="12">Carbohydrate metabolism; D-ribose degradation; D-ribose 5-phosphate from beta-D-ribopyranose: step 2/2.</text>
</comment>
<evidence type="ECO:0000256" key="9">
    <source>
        <dbReference type="ARBA" id="ARBA00022842"/>
    </source>
</evidence>
<keyword evidence="9 12" id="KW-0460">Magnesium</keyword>
<dbReference type="GO" id="GO:0005524">
    <property type="term" value="F:ATP binding"/>
    <property type="evidence" value="ECO:0007669"/>
    <property type="project" value="UniProtKB-UniRule"/>
</dbReference>
<feature type="binding site" evidence="12">
    <location>
        <begin position="11"/>
        <end position="13"/>
    </location>
    <ligand>
        <name>substrate</name>
    </ligand>
</feature>
<proteinExistence type="inferred from homology"/>
<dbReference type="EMBL" id="BMFK01000001">
    <property type="protein sequence ID" value="GGE57150.1"/>
    <property type="molecule type" value="Genomic_DNA"/>
</dbReference>
<feature type="domain" description="Carbohydrate kinase PfkB" evidence="13">
    <location>
        <begin position="1"/>
        <end position="300"/>
    </location>
</feature>
<gene>
    <name evidence="12 14" type="primary">rbsK</name>
    <name evidence="14" type="ORF">GCM10007140_04360</name>
</gene>
<dbReference type="InterPro" id="IPR029056">
    <property type="entry name" value="Ribokinase-like"/>
</dbReference>
<dbReference type="Proteomes" id="UP000605259">
    <property type="component" value="Unassembled WGS sequence"/>
</dbReference>
<feature type="binding site" evidence="12">
    <location>
        <position position="288"/>
    </location>
    <ligand>
        <name>K(+)</name>
        <dbReference type="ChEBI" id="CHEBI:29103"/>
    </ligand>
</feature>
<dbReference type="InterPro" id="IPR002139">
    <property type="entry name" value="Ribo/fructo_kinase"/>
</dbReference>
<sequence length="308" mass="32859">MKKITVLGSINMDIVMKVEEMPLKGETISVQDVLHIGGGKGANQAVAASRAGGKTNFIGKVGKDEDGSTLCSLLKEDNIDISHVKVDEQYATGRAFIMVNRNGENSIMVHSGANMTIEDKDVADAQAVIRESDFVVSQFEVPVHAIEEAFKYAKEHHVCTILNPAPAIAKLDSPLLAHTDIIIPNETEAASLTGVIVDSEASMLEAAKRFVEMGVRYVIITLGSKGAFYYSADSEFGFVSAFKVKAVDTTAAGDTFIGALASQLNVVEGKITNMEEAILFANKASSITVQGEGAQPSIPHKQQIDAVM</sequence>
<dbReference type="Pfam" id="PF00294">
    <property type="entry name" value="PfkB"/>
    <property type="match status" value="1"/>
</dbReference>
<comment type="caution">
    <text evidence="14">The sequence shown here is derived from an EMBL/GenBank/DDBJ whole genome shotgun (WGS) entry which is preliminary data.</text>
</comment>
<dbReference type="SUPFAM" id="SSF53613">
    <property type="entry name" value="Ribokinase-like"/>
    <property type="match status" value="1"/>
</dbReference>
<feature type="binding site" evidence="12">
    <location>
        <position position="140"/>
    </location>
    <ligand>
        <name>substrate</name>
    </ligand>
</feature>
<dbReference type="RefSeq" id="WP_188386809.1">
    <property type="nucleotide sequence ID" value="NZ_BMFK01000001.1"/>
</dbReference>
<keyword evidence="4 12" id="KW-0808">Transferase</keyword>
<comment type="subcellular location">
    <subcellularLocation>
        <location evidence="12">Cytoplasm</location>
    </subcellularLocation>
</comment>
<accession>A0A917AJA1</accession>
<comment type="caution">
    <text evidence="12">Lacks conserved residue(s) required for the propagation of feature annotation.</text>
</comment>
<evidence type="ECO:0000256" key="6">
    <source>
        <dbReference type="ARBA" id="ARBA00022741"/>
    </source>
</evidence>
<evidence type="ECO:0000256" key="5">
    <source>
        <dbReference type="ARBA" id="ARBA00022723"/>
    </source>
</evidence>
<reference evidence="14" key="1">
    <citation type="journal article" date="2014" name="Int. J. Syst. Evol. Microbiol.">
        <title>Complete genome sequence of Corynebacterium casei LMG S-19264T (=DSM 44701T), isolated from a smear-ripened cheese.</title>
        <authorList>
            <consortium name="US DOE Joint Genome Institute (JGI-PGF)"/>
            <person name="Walter F."/>
            <person name="Albersmeier A."/>
            <person name="Kalinowski J."/>
            <person name="Ruckert C."/>
        </authorList>
    </citation>
    <scope>NUCLEOTIDE SEQUENCE</scope>
    <source>
        <strain evidence="14">CGMCC 1.12698</strain>
    </source>
</reference>
<keyword evidence="5 12" id="KW-0479">Metal-binding</keyword>
<dbReference type="GO" id="GO:0019303">
    <property type="term" value="P:D-ribose catabolic process"/>
    <property type="evidence" value="ECO:0007669"/>
    <property type="project" value="UniProtKB-UniRule"/>
</dbReference>
<evidence type="ECO:0000256" key="3">
    <source>
        <dbReference type="ARBA" id="ARBA00016943"/>
    </source>
</evidence>
<name>A0A917AJA1_9BACI</name>
<evidence type="ECO:0000256" key="4">
    <source>
        <dbReference type="ARBA" id="ARBA00022679"/>
    </source>
</evidence>
<keyword evidence="6 12" id="KW-0547">Nucleotide-binding</keyword>
<dbReference type="InterPro" id="IPR002173">
    <property type="entry name" value="Carboh/pur_kinase_PfkB_CS"/>
</dbReference>
<feature type="binding site" evidence="12">
    <location>
        <position position="254"/>
    </location>
    <ligand>
        <name>substrate</name>
    </ligand>
</feature>
<dbReference type="InterPro" id="IPR011877">
    <property type="entry name" value="Ribokinase"/>
</dbReference>
<comment type="similarity">
    <text evidence="1">Belongs to the carbohydrate kinase pfkB family.</text>
</comment>
<dbReference type="InterPro" id="IPR011611">
    <property type="entry name" value="PfkB_dom"/>
</dbReference>
<evidence type="ECO:0000259" key="13">
    <source>
        <dbReference type="Pfam" id="PF00294"/>
    </source>
</evidence>
<evidence type="ECO:0000256" key="12">
    <source>
        <dbReference type="HAMAP-Rule" id="MF_01987"/>
    </source>
</evidence>
<dbReference type="GO" id="GO:0004747">
    <property type="term" value="F:ribokinase activity"/>
    <property type="evidence" value="ECO:0007669"/>
    <property type="project" value="UniProtKB-UniRule"/>
</dbReference>
<evidence type="ECO:0000256" key="10">
    <source>
        <dbReference type="ARBA" id="ARBA00022958"/>
    </source>
</evidence>
<comment type="catalytic activity">
    <reaction evidence="12">
        <text>D-ribose + ATP = D-ribose 5-phosphate + ADP + H(+)</text>
        <dbReference type="Rhea" id="RHEA:13697"/>
        <dbReference type="ChEBI" id="CHEBI:15378"/>
        <dbReference type="ChEBI" id="CHEBI:30616"/>
        <dbReference type="ChEBI" id="CHEBI:47013"/>
        <dbReference type="ChEBI" id="CHEBI:78346"/>
        <dbReference type="ChEBI" id="CHEBI:456216"/>
        <dbReference type="EC" id="2.7.1.15"/>
    </reaction>
</comment>
<evidence type="ECO:0000256" key="11">
    <source>
        <dbReference type="ARBA" id="ARBA00023277"/>
    </source>
</evidence>
<comment type="cofactor">
    <cofactor evidence="12">
        <name>Mg(2+)</name>
        <dbReference type="ChEBI" id="CHEBI:18420"/>
    </cofactor>
    <text evidence="12">Requires a divalent cation, most likely magnesium in vivo, as an electrophilic catalyst to aid phosphoryl group transfer. It is the chelate of the metal and the nucleotide that is the actual substrate.</text>
</comment>
<dbReference type="PANTHER" id="PTHR10584:SF166">
    <property type="entry name" value="RIBOKINASE"/>
    <property type="match status" value="1"/>
</dbReference>
<keyword evidence="12" id="KW-0963">Cytoplasm</keyword>
<protein>
    <recommendedName>
        <fullName evidence="3 12">Ribokinase</fullName>
        <shortName evidence="12">RK</shortName>
        <ecNumber evidence="2 12">2.7.1.15</ecNumber>
    </recommendedName>
</protein>
<comment type="function">
    <text evidence="12">Catalyzes the phosphorylation of ribose at O-5 in a reaction requiring ATP and magnesium. The resulting D-ribose-5-phosphate can then be used either for sythesis of nucleotides, histidine, and tryptophan, or as a component of the pentose phosphate pathway.</text>
</comment>
<reference evidence="14" key="2">
    <citation type="submission" date="2020-09" db="EMBL/GenBank/DDBJ databases">
        <authorList>
            <person name="Sun Q."/>
            <person name="Zhou Y."/>
        </authorList>
    </citation>
    <scope>NUCLEOTIDE SEQUENCE</scope>
    <source>
        <strain evidence="14">CGMCC 1.12698</strain>
    </source>
</reference>